<evidence type="ECO:0000256" key="14">
    <source>
        <dbReference type="PIRSR" id="PIRSR600760-2"/>
    </source>
</evidence>
<dbReference type="Proteomes" id="UP001107558">
    <property type="component" value="Chromosome 2"/>
</dbReference>
<comment type="subcellular location">
    <subcellularLocation>
        <location evidence="3">Membrane</location>
        <topology evidence="3">Single-pass membrane protein</topology>
    </subcellularLocation>
</comment>
<evidence type="ECO:0000256" key="10">
    <source>
        <dbReference type="ARBA" id="ARBA00022842"/>
    </source>
</evidence>
<evidence type="ECO:0000256" key="13">
    <source>
        <dbReference type="ARBA" id="ARBA00042119"/>
    </source>
</evidence>
<dbReference type="GO" id="GO:0046872">
    <property type="term" value="F:metal ion binding"/>
    <property type="evidence" value="ECO:0007669"/>
    <property type="project" value="UniProtKB-KW"/>
</dbReference>
<dbReference type="GO" id="GO:0016020">
    <property type="term" value="C:membrane"/>
    <property type="evidence" value="ECO:0007669"/>
    <property type="project" value="UniProtKB-SubCell"/>
</dbReference>
<evidence type="ECO:0000256" key="8">
    <source>
        <dbReference type="ARBA" id="ARBA00022723"/>
    </source>
</evidence>
<feature type="binding site" evidence="14">
    <location>
        <position position="285"/>
    </location>
    <ligand>
        <name>Mg(2+)</name>
        <dbReference type="ChEBI" id="CHEBI:18420"/>
        <label>1</label>
        <note>catalytic</note>
    </ligand>
</feature>
<keyword evidence="11 15" id="KW-1133">Transmembrane helix</keyword>
<comment type="cofactor">
    <cofactor evidence="2 14">
        <name>Mg(2+)</name>
        <dbReference type="ChEBI" id="CHEBI:18420"/>
    </cofactor>
</comment>
<keyword evidence="8 14" id="KW-0479">Metal-binding</keyword>
<comment type="catalytic activity">
    <reaction evidence="1">
        <text>a myo-inositol phosphate + H2O = myo-inositol + phosphate</text>
        <dbReference type="Rhea" id="RHEA:24056"/>
        <dbReference type="ChEBI" id="CHEBI:15377"/>
        <dbReference type="ChEBI" id="CHEBI:17268"/>
        <dbReference type="ChEBI" id="CHEBI:43474"/>
        <dbReference type="ChEBI" id="CHEBI:84139"/>
        <dbReference type="EC" id="3.1.3.25"/>
    </reaction>
</comment>
<feature type="binding site" evidence="14">
    <location>
        <position position="117"/>
    </location>
    <ligand>
        <name>Mg(2+)</name>
        <dbReference type="ChEBI" id="CHEBI:18420"/>
        <label>1</label>
        <note>catalytic</note>
    </ligand>
</feature>
<dbReference type="AlphaFoldDB" id="A0A9J6C1E3"/>
<feature type="binding site" evidence="14">
    <location>
        <position position="161"/>
    </location>
    <ligand>
        <name>Mg(2+)</name>
        <dbReference type="ChEBI" id="CHEBI:18420"/>
        <label>1</label>
        <note>catalytic</note>
    </ligand>
</feature>
<feature type="binding site" evidence="14">
    <location>
        <position position="162"/>
    </location>
    <ligand>
        <name>Mg(2+)</name>
        <dbReference type="ChEBI" id="CHEBI:18420"/>
        <label>1</label>
        <note>catalytic</note>
    </ligand>
</feature>
<proteinExistence type="inferred from homology"/>
<evidence type="ECO:0000256" key="7">
    <source>
        <dbReference type="ARBA" id="ARBA00022692"/>
    </source>
</evidence>
<dbReference type="EMBL" id="JADBJN010000002">
    <property type="protein sequence ID" value="KAG5676009.1"/>
    <property type="molecule type" value="Genomic_DNA"/>
</dbReference>
<evidence type="ECO:0000256" key="4">
    <source>
        <dbReference type="ARBA" id="ARBA00005152"/>
    </source>
</evidence>
<gene>
    <name evidence="16" type="ORF">PVAND_005864</name>
</gene>
<dbReference type="Gene3D" id="3.40.190.80">
    <property type="match status" value="1"/>
</dbReference>
<dbReference type="PANTHER" id="PTHR43028">
    <property type="entry name" value="3'(2'),5'-BISPHOSPHATE NUCLEOTIDASE 1"/>
    <property type="match status" value="1"/>
</dbReference>
<evidence type="ECO:0000256" key="15">
    <source>
        <dbReference type="SAM" id="Phobius"/>
    </source>
</evidence>
<evidence type="ECO:0000256" key="11">
    <source>
        <dbReference type="ARBA" id="ARBA00022989"/>
    </source>
</evidence>
<keyword evidence="17" id="KW-1185">Reference proteome</keyword>
<dbReference type="GO" id="GO:0008254">
    <property type="term" value="F:3'-nucleotidase activity"/>
    <property type="evidence" value="ECO:0007669"/>
    <property type="project" value="TreeGrafter"/>
</dbReference>
<dbReference type="InterPro" id="IPR000760">
    <property type="entry name" value="Inositol_monophosphatase-like"/>
</dbReference>
<dbReference type="OrthoDB" id="74460at2759"/>
<dbReference type="GO" id="GO:0052834">
    <property type="term" value="F:inositol monophosphate phosphatase activity"/>
    <property type="evidence" value="ECO:0007669"/>
    <property type="project" value="UniProtKB-EC"/>
</dbReference>
<reference evidence="16" key="1">
    <citation type="submission" date="2021-03" db="EMBL/GenBank/DDBJ databases">
        <title>Chromosome level genome of the anhydrobiotic midge Polypedilum vanderplanki.</title>
        <authorList>
            <person name="Yoshida Y."/>
            <person name="Kikawada T."/>
            <person name="Gusev O."/>
        </authorList>
    </citation>
    <scope>NUCLEOTIDE SEQUENCE</scope>
    <source>
        <strain evidence="16">NIAS01</strain>
        <tissue evidence="16">Whole body or cell culture</tissue>
    </source>
</reference>
<dbReference type="EC" id="3.1.3.25" evidence="6"/>
<dbReference type="Gene3D" id="3.30.540.10">
    <property type="entry name" value="Fructose-1,6-Bisphosphatase, subunit A, domain 1"/>
    <property type="match status" value="1"/>
</dbReference>
<evidence type="ECO:0000256" key="3">
    <source>
        <dbReference type="ARBA" id="ARBA00004167"/>
    </source>
</evidence>
<keyword evidence="7 15" id="KW-0812">Transmembrane</keyword>
<dbReference type="PANTHER" id="PTHR43028:SF4">
    <property type="entry name" value="INOSITOL MONOPHOSPHATASE 3"/>
    <property type="match status" value="1"/>
</dbReference>
<feature type="transmembrane region" description="Helical" evidence="15">
    <location>
        <begin position="12"/>
        <end position="33"/>
    </location>
</feature>
<dbReference type="FunFam" id="3.30.540.10:FF:000012">
    <property type="entry name" value="Blast:Putative inositol monophosphatase 3"/>
    <property type="match status" value="1"/>
</dbReference>
<evidence type="ECO:0000313" key="16">
    <source>
        <dbReference type="EMBL" id="KAG5676009.1"/>
    </source>
</evidence>
<comment type="pathway">
    <text evidence="4">Polyol metabolism; myo-inositol biosynthesis; myo-inositol from D-glucose 6-phosphate: step 2/2.</text>
</comment>
<dbReference type="Pfam" id="PF00459">
    <property type="entry name" value="Inositol_P"/>
    <property type="match status" value="1"/>
</dbReference>
<feature type="binding site" evidence="14">
    <location>
        <position position="159"/>
    </location>
    <ligand>
        <name>Mg(2+)</name>
        <dbReference type="ChEBI" id="CHEBI:18420"/>
        <label>1</label>
        <note>catalytic</note>
    </ligand>
</feature>
<dbReference type="GO" id="GO:0005737">
    <property type="term" value="C:cytoplasm"/>
    <property type="evidence" value="ECO:0007669"/>
    <property type="project" value="UniProtKB-ARBA"/>
</dbReference>
<dbReference type="InterPro" id="IPR050725">
    <property type="entry name" value="CysQ/Inositol_MonoPase"/>
</dbReference>
<evidence type="ECO:0000256" key="6">
    <source>
        <dbReference type="ARBA" id="ARBA00013106"/>
    </source>
</evidence>
<keyword evidence="10 14" id="KW-0460">Magnesium</keyword>
<evidence type="ECO:0000256" key="12">
    <source>
        <dbReference type="ARBA" id="ARBA00023136"/>
    </source>
</evidence>
<dbReference type="GO" id="GO:0012505">
    <property type="term" value="C:endomembrane system"/>
    <property type="evidence" value="ECO:0007669"/>
    <property type="project" value="TreeGrafter"/>
</dbReference>
<name>A0A9J6C1E3_POLVA</name>
<evidence type="ECO:0000256" key="9">
    <source>
        <dbReference type="ARBA" id="ARBA00022801"/>
    </source>
</evidence>
<evidence type="ECO:0000313" key="17">
    <source>
        <dbReference type="Proteomes" id="UP001107558"/>
    </source>
</evidence>
<keyword evidence="12 15" id="KW-0472">Membrane</keyword>
<accession>A0A9J6C1E3</accession>
<evidence type="ECO:0000256" key="5">
    <source>
        <dbReference type="ARBA" id="ARBA00009759"/>
    </source>
</evidence>
<comment type="caution">
    <text evidence="16">The sequence shown here is derived from an EMBL/GenBank/DDBJ whole genome shotgun (WGS) entry which is preliminary data.</text>
</comment>
<comment type="similarity">
    <text evidence="5">Belongs to the inositol monophosphatase superfamily.</text>
</comment>
<evidence type="ECO:0000256" key="1">
    <source>
        <dbReference type="ARBA" id="ARBA00001033"/>
    </source>
</evidence>
<dbReference type="SUPFAM" id="SSF56655">
    <property type="entry name" value="Carbohydrate phosphatase"/>
    <property type="match status" value="1"/>
</dbReference>
<keyword evidence="9" id="KW-0378">Hydrolase</keyword>
<evidence type="ECO:0000256" key="2">
    <source>
        <dbReference type="ARBA" id="ARBA00001946"/>
    </source>
</evidence>
<protein>
    <recommendedName>
        <fullName evidence="6">inositol-phosphate phosphatase</fullName>
        <ecNumber evidence="6">3.1.3.25</ecNumber>
    </recommendedName>
    <alternativeName>
        <fullName evidence="13">Myo-inositol monophosphatase A3</fullName>
    </alternativeName>
</protein>
<sequence length="332" mass="36740">MNLGGAIKINKCAVIVLVAILLFIFYVFTATSIDRTYPKKHDKVNLRKLVIGLILAAKSGGNQVIKISNEPDFGGIKTKGKTLEGVNDYVTKADVNSHCSIAYSLWRIFPKLNLISEEDVQKKNCPDDIENFDLDPSVLGNVELPDINVKTEDLTLFIDPLDATKEFTEKLFQYVSVMICVADKKGEPIIGVIYFPFSKRLYWAWKGHGVSENLINVKADLEDGVQNPIAIVSMSHAGAVKDLVRSMLGEKVSIIQAAGSGYKIIQVLEGNATIYLHNTRIKKWDLCAGNAIVDSVKGRMATLKREKISYTANSNYVVEDGLLVEINKNVMN</sequence>
<organism evidence="16 17">
    <name type="scientific">Polypedilum vanderplanki</name>
    <name type="common">Sleeping chironomid midge</name>
    <dbReference type="NCBI Taxonomy" id="319348"/>
    <lineage>
        <taxon>Eukaryota</taxon>
        <taxon>Metazoa</taxon>
        <taxon>Ecdysozoa</taxon>
        <taxon>Arthropoda</taxon>
        <taxon>Hexapoda</taxon>
        <taxon>Insecta</taxon>
        <taxon>Pterygota</taxon>
        <taxon>Neoptera</taxon>
        <taxon>Endopterygota</taxon>
        <taxon>Diptera</taxon>
        <taxon>Nematocera</taxon>
        <taxon>Chironomoidea</taxon>
        <taxon>Chironomidae</taxon>
        <taxon>Chironominae</taxon>
        <taxon>Polypedilum</taxon>
        <taxon>Polypedilum</taxon>
    </lineage>
</organism>